<comment type="caution">
    <text evidence="2">The sequence shown here is derived from an EMBL/GenBank/DDBJ whole genome shotgun (WGS) entry which is preliminary data.</text>
</comment>
<dbReference type="EMBL" id="JAZDWU010000005">
    <property type="protein sequence ID" value="KAL0000734.1"/>
    <property type="molecule type" value="Genomic_DNA"/>
</dbReference>
<dbReference type="AlphaFoldDB" id="A0AAW2CRR1"/>
<feature type="domain" description="RNase H type-1" evidence="1">
    <location>
        <begin position="12"/>
        <end position="62"/>
    </location>
</feature>
<keyword evidence="3" id="KW-1185">Reference proteome</keyword>
<gene>
    <name evidence="2" type="ORF">SO802_014515</name>
</gene>
<dbReference type="Pfam" id="PF13456">
    <property type="entry name" value="RVT_3"/>
    <property type="match status" value="1"/>
</dbReference>
<evidence type="ECO:0000313" key="3">
    <source>
        <dbReference type="Proteomes" id="UP001459277"/>
    </source>
</evidence>
<proteinExistence type="predicted"/>
<sequence>MRRLLEILARGKAIEFAIEAGFTDLVLEGDNSNVMKTITDVGSHVSRLDHIVLDIQLFMQVSNKCICIAIVVRDLKDRAIVTGTRVEGNTTVCAIKAN</sequence>
<evidence type="ECO:0000313" key="2">
    <source>
        <dbReference type="EMBL" id="KAL0000734.1"/>
    </source>
</evidence>
<evidence type="ECO:0000259" key="1">
    <source>
        <dbReference type="Pfam" id="PF13456"/>
    </source>
</evidence>
<dbReference type="GO" id="GO:0003676">
    <property type="term" value="F:nucleic acid binding"/>
    <property type="evidence" value="ECO:0007669"/>
    <property type="project" value="InterPro"/>
</dbReference>
<dbReference type="InterPro" id="IPR002156">
    <property type="entry name" value="RNaseH_domain"/>
</dbReference>
<dbReference type="GO" id="GO:0004523">
    <property type="term" value="F:RNA-DNA hybrid ribonuclease activity"/>
    <property type="evidence" value="ECO:0007669"/>
    <property type="project" value="InterPro"/>
</dbReference>
<name>A0AAW2CRR1_9ROSI</name>
<dbReference type="Proteomes" id="UP001459277">
    <property type="component" value="Unassembled WGS sequence"/>
</dbReference>
<protein>
    <recommendedName>
        <fullName evidence="1">RNase H type-1 domain-containing protein</fullName>
    </recommendedName>
</protein>
<accession>A0AAW2CRR1</accession>
<organism evidence="2 3">
    <name type="scientific">Lithocarpus litseifolius</name>
    <dbReference type="NCBI Taxonomy" id="425828"/>
    <lineage>
        <taxon>Eukaryota</taxon>
        <taxon>Viridiplantae</taxon>
        <taxon>Streptophyta</taxon>
        <taxon>Embryophyta</taxon>
        <taxon>Tracheophyta</taxon>
        <taxon>Spermatophyta</taxon>
        <taxon>Magnoliopsida</taxon>
        <taxon>eudicotyledons</taxon>
        <taxon>Gunneridae</taxon>
        <taxon>Pentapetalae</taxon>
        <taxon>rosids</taxon>
        <taxon>fabids</taxon>
        <taxon>Fagales</taxon>
        <taxon>Fagaceae</taxon>
        <taxon>Lithocarpus</taxon>
    </lineage>
</organism>
<reference evidence="2 3" key="1">
    <citation type="submission" date="2024-01" db="EMBL/GenBank/DDBJ databases">
        <title>A telomere-to-telomere, gap-free genome of sweet tea (Lithocarpus litseifolius).</title>
        <authorList>
            <person name="Zhou J."/>
        </authorList>
    </citation>
    <scope>NUCLEOTIDE SEQUENCE [LARGE SCALE GENOMIC DNA]</scope>
    <source>
        <strain evidence="2">Zhou-2022a</strain>
        <tissue evidence="2">Leaf</tissue>
    </source>
</reference>